<name>A0A5C6CG47_9BACT</name>
<dbReference type="EMBL" id="SJPS01000007">
    <property type="protein sequence ID" value="TWU22687.1"/>
    <property type="molecule type" value="Genomic_DNA"/>
</dbReference>
<feature type="compositionally biased region" description="Basic and acidic residues" evidence="1">
    <location>
        <begin position="13"/>
        <end position="22"/>
    </location>
</feature>
<dbReference type="Proteomes" id="UP000318437">
    <property type="component" value="Unassembled WGS sequence"/>
</dbReference>
<organism evidence="2 3">
    <name type="scientific">Bythopirellula polymerisocia</name>
    <dbReference type="NCBI Taxonomy" id="2528003"/>
    <lineage>
        <taxon>Bacteria</taxon>
        <taxon>Pseudomonadati</taxon>
        <taxon>Planctomycetota</taxon>
        <taxon>Planctomycetia</taxon>
        <taxon>Pirellulales</taxon>
        <taxon>Lacipirellulaceae</taxon>
        <taxon>Bythopirellula</taxon>
    </lineage>
</organism>
<evidence type="ECO:0000313" key="2">
    <source>
        <dbReference type="EMBL" id="TWU22687.1"/>
    </source>
</evidence>
<evidence type="ECO:0000313" key="3">
    <source>
        <dbReference type="Proteomes" id="UP000318437"/>
    </source>
</evidence>
<dbReference type="AlphaFoldDB" id="A0A5C6CG47"/>
<sequence length="71" mass="8601">MEEQFLSRTDPPPSEREIHPWDDEPWDVFIPDEDQCDPLPEYGDFWTRDEDGEADLGLCQRRRKEPQICWH</sequence>
<evidence type="ECO:0000256" key="1">
    <source>
        <dbReference type="SAM" id="MobiDB-lite"/>
    </source>
</evidence>
<gene>
    <name evidence="2" type="ORF">Pla144_41470</name>
</gene>
<accession>A0A5C6CG47</accession>
<feature type="region of interest" description="Disordered" evidence="1">
    <location>
        <begin position="1"/>
        <end position="23"/>
    </location>
</feature>
<reference evidence="2 3" key="1">
    <citation type="submission" date="2019-02" db="EMBL/GenBank/DDBJ databases">
        <title>Deep-cultivation of Planctomycetes and their phenomic and genomic characterization uncovers novel biology.</title>
        <authorList>
            <person name="Wiegand S."/>
            <person name="Jogler M."/>
            <person name="Boedeker C."/>
            <person name="Pinto D."/>
            <person name="Vollmers J."/>
            <person name="Rivas-Marin E."/>
            <person name="Kohn T."/>
            <person name="Peeters S.H."/>
            <person name="Heuer A."/>
            <person name="Rast P."/>
            <person name="Oberbeckmann S."/>
            <person name="Bunk B."/>
            <person name="Jeske O."/>
            <person name="Meyerdierks A."/>
            <person name="Storesund J.E."/>
            <person name="Kallscheuer N."/>
            <person name="Luecker S."/>
            <person name="Lage O.M."/>
            <person name="Pohl T."/>
            <person name="Merkel B.J."/>
            <person name="Hornburger P."/>
            <person name="Mueller R.-W."/>
            <person name="Bruemmer F."/>
            <person name="Labrenz M."/>
            <person name="Spormann A.M."/>
            <person name="Op Den Camp H."/>
            <person name="Overmann J."/>
            <person name="Amann R."/>
            <person name="Jetten M.S.M."/>
            <person name="Mascher T."/>
            <person name="Medema M.H."/>
            <person name="Devos D.P."/>
            <person name="Kaster A.-K."/>
            <person name="Ovreas L."/>
            <person name="Rohde M."/>
            <person name="Galperin M.Y."/>
            <person name="Jogler C."/>
        </authorList>
    </citation>
    <scope>NUCLEOTIDE SEQUENCE [LARGE SCALE GENOMIC DNA]</scope>
    <source>
        <strain evidence="2 3">Pla144</strain>
    </source>
</reference>
<protein>
    <submittedName>
        <fullName evidence="2">Uncharacterized protein</fullName>
    </submittedName>
</protein>
<keyword evidence="3" id="KW-1185">Reference proteome</keyword>
<proteinExistence type="predicted"/>
<comment type="caution">
    <text evidence="2">The sequence shown here is derived from an EMBL/GenBank/DDBJ whole genome shotgun (WGS) entry which is preliminary data.</text>
</comment>